<dbReference type="EMBL" id="CP012159">
    <property type="protein sequence ID" value="AKT37477.1"/>
    <property type="molecule type" value="Genomic_DNA"/>
</dbReference>
<feature type="region of interest" description="Disordered" evidence="1">
    <location>
        <begin position="1"/>
        <end position="85"/>
    </location>
</feature>
<evidence type="ECO:0000313" key="3">
    <source>
        <dbReference type="Proteomes" id="UP000067626"/>
    </source>
</evidence>
<gene>
    <name evidence="2" type="ORF">CMC5_016180</name>
</gene>
<dbReference type="KEGG" id="ccro:CMC5_016180"/>
<evidence type="ECO:0000256" key="1">
    <source>
        <dbReference type="SAM" id="MobiDB-lite"/>
    </source>
</evidence>
<dbReference type="STRING" id="52.CMC5_016180"/>
<accession>A0A0K1E9W4</accession>
<protein>
    <recommendedName>
        <fullName evidence="4">STAS/SEC14 domain-containing protein</fullName>
    </recommendedName>
</protein>
<dbReference type="RefSeq" id="WP_050429842.1">
    <property type="nucleotide sequence ID" value="NZ_CP012159.1"/>
</dbReference>
<feature type="compositionally biased region" description="Basic and acidic residues" evidence="1">
    <location>
        <begin position="20"/>
        <end position="38"/>
    </location>
</feature>
<dbReference type="OrthoDB" id="5523140at2"/>
<keyword evidence="3" id="KW-1185">Reference proteome</keyword>
<name>A0A0K1E9W4_CHOCO</name>
<proteinExistence type="predicted"/>
<dbReference type="Proteomes" id="UP000067626">
    <property type="component" value="Chromosome"/>
</dbReference>
<evidence type="ECO:0008006" key="4">
    <source>
        <dbReference type="Google" id="ProtNLM"/>
    </source>
</evidence>
<sequence>MTHHAPFASPPDGLPGPESSIRHAERLAAPESSIRHADGLAAPASTPRHADGLAAPASTPRHADGLAAPESTPLDTAEVEAPASLPPDLPREWYFGRHSMHFEPPDLQVVVLEGEVSADDIQFIADANRPFYEQASLSISLILLKSVAVASPGTRKAVASNPMRPIPHVLAFVGGSFATRVVTTVVLRAANLITPGKTLFAFFDDEKPAREWIDARRRELSSRAATPAASPAP</sequence>
<dbReference type="PATRIC" id="fig|52.7.peg.1732"/>
<evidence type="ECO:0000313" key="2">
    <source>
        <dbReference type="EMBL" id="AKT37477.1"/>
    </source>
</evidence>
<dbReference type="AlphaFoldDB" id="A0A0K1E9W4"/>
<organism evidence="2 3">
    <name type="scientific">Chondromyces crocatus</name>
    <dbReference type="NCBI Taxonomy" id="52"/>
    <lineage>
        <taxon>Bacteria</taxon>
        <taxon>Pseudomonadati</taxon>
        <taxon>Myxococcota</taxon>
        <taxon>Polyangia</taxon>
        <taxon>Polyangiales</taxon>
        <taxon>Polyangiaceae</taxon>
        <taxon>Chondromyces</taxon>
    </lineage>
</organism>
<reference evidence="2 3" key="1">
    <citation type="submission" date="2015-07" db="EMBL/GenBank/DDBJ databases">
        <title>Genome analysis of myxobacterium Chondromyces crocatus Cm c5 reveals a high potential for natural compound synthesis and the genetic basis for the loss of fruiting body formation.</title>
        <authorList>
            <person name="Zaburannyi N."/>
            <person name="Bunk B."/>
            <person name="Maier J."/>
            <person name="Overmann J."/>
            <person name="Mueller R."/>
        </authorList>
    </citation>
    <scope>NUCLEOTIDE SEQUENCE [LARGE SCALE GENOMIC DNA]</scope>
    <source>
        <strain evidence="2 3">Cm c5</strain>
    </source>
</reference>